<accession>A0ABN6B9A5</accession>
<sequence>MAAIPVVAREVSGELQAAAAVAVVWVAEVVVEAAAVAAENAWWAIEMAVPARPVAARVTAAGPALAGAAASGIAV</sequence>
<name>A0ABN6B9A5_9MYCO</name>
<protein>
    <recommendedName>
        <fullName evidence="3">PE family protein</fullName>
    </recommendedName>
</protein>
<reference evidence="1 2" key="1">
    <citation type="journal article" date="2019" name="Emerg. Microbes Infect.">
        <title>Comprehensive subspecies identification of 175 nontuberculous mycobacteria species based on 7547 genomic profiles.</title>
        <authorList>
            <person name="Matsumoto Y."/>
            <person name="Kinjo T."/>
            <person name="Motooka D."/>
            <person name="Nabeya D."/>
            <person name="Jung N."/>
            <person name="Uechi K."/>
            <person name="Horii T."/>
            <person name="Iida T."/>
            <person name="Fujita J."/>
            <person name="Nakamura S."/>
        </authorList>
    </citation>
    <scope>NUCLEOTIDE SEQUENCE [LARGE SCALE GENOMIC DNA]</scope>
    <source>
        <strain evidence="1 2">JCM 12687</strain>
    </source>
</reference>
<evidence type="ECO:0008006" key="3">
    <source>
        <dbReference type="Google" id="ProtNLM"/>
    </source>
</evidence>
<proteinExistence type="predicted"/>
<keyword evidence="2" id="KW-1185">Reference proteome</keyword>
<dbReference type="EMBL" id="AP022606">
    <property type="protein sequence ID" value="BBZ13289.1"/>
    <property type="molecule type" value="Genomic_DNA"/>
</dbReference>
<evidence type="ECO:0000313" key="2">
    <source>
        <dbReference type="Proteomes" id="UP000467379"/>
    </source>
</evidence>
<dbReference type="Proteomes" id="UP000467379">
    <property type="component" value="Chromosome"/>
</dbReference>
<organism evidence="1 2">
    <name type="scientific">Mycobacterium branderi</name>
    <dbReference type="NCBI Taxonomy" id="43348"/>
    <lineage>
        <taxon>Bacteria</taxon>
        <taxon>Bacillati</taxon>
        <taxon>Actinomycetota</taxon>
        <taxon>Actinomycetes</taxon>
        <taxon>Mycobacteriales</taxon>
        <taxon>Mycobacteriaceae</taxon>
        <taxon>Mycobacterium</taxon>
    </lineage>
</organism>
<evidence type="ECO:0000313" key="1">
    <source>
        <dbReference type="EMBL" id="BBZ13289.1"/>
    </source>
</evidence>
<gene>
    <name evidence="1" type="ORF">MBRA_34840</name>
</gene>